<organism evidence="1 2">
    <name type="scientific">Shouchella clausii</name>
    <name type="common">Alkalihalobacillus clausii</name>
    <dbReference type="NCBI Taxonomy" id="79880"/>
    <lineage>
        <taxon>Bacteria</taxon>
        <taxon>Bacillati</taxon>
        <taxon>Bacillota</taxon>
        <taxon>Bacilli</taxon>
        <taxon>Bacillales</taxon>
        <taxon>Bacillaceae</taxon>
        <taxon>Shouchella</taxon>
    </lineage>
</organism>
<evidence type="ECO:0000313" key="1">
    <source>
        <dbReference type="EMBL" id="PAE90048.1"/>
    </source>
</evidence>
<dbReference type="AlphaFoldDB" id="A0A268P2Z0"/>
<protein>
    <recommendedName>
        <fullName evidence="3">FeS cluster biogenesis domain-containing protein</fullName>
    </recommendedName>
</protein>
<dbReference type="EMBL" id="NPCC01000005">
    <property type="protein sequence ID" value="PAE90048.1"/>
    <property type="molecule type" value="Genomic_DNA"/>
</dbReference>
<evidence type="ECO:0000313" key="2">
    <source>
        <dbReference type="Proteomes" id="UP000216207"/>
    </source>
</evidence>
<evidence type="ECO:0008006" key="3">
    <source>
        <dbReference type="Google" id="ProtNLM"/>
    </source>
</evidence>
<name>A0A268P2Z0_SHOCL</name>
<dbReference type="RefSeq" id="WP_050748974.1">
    <property type="nucleotide sequence ID" value="NZ_CP154609.1"/>
</dbReference>
<comment type="caution">
    <text evidence="1">The sequence shown here is derived from an EMBL/GenBank/DDBJ whole genome shotgun (WGS) entry which is preliminary data.</text>
</comment>
<gene>
    <name evidence="1" type="ORF">CHH72_03430</name>
</gene>
<proteinExistence type="predicted"/>
<accession>A0A268P2Z0</accession>
<sequence length="113" mass="12200">MNISITAAAHTYLSERGHEVVRIAAKDTYECSTMVEYFIQEGIVEAGDQTVDVEGLTVIYNEKAEAEIGNEVKVDYVPSQGLKLVAPTGVLAYAQRVRSSSMPADGGDSRCGR</sequence>
<dbReference type="Proteomes" id="UP000216207">
    <property type="component" value="Unassembled WGS sequence"/>
</dbReference>
<reference evidence="1 2" key="1">
    <citation type="submission" date="2017-07" db="EMBL/GenBank/DDBJ databases">
        <title>Isolation and whole genome analysis of endospore-forming bacteria from heroin.</title>
        <authorList>
            <person name="Kalinowski J."/>
            <person name="Ahrens B."/>
            <person name="Al-Dilaimi A."/>
            <person name="Winkler A."/>
            <person name="Wibberg D."/>
            <person name="Schleenbecker U."/>
            <person name="Ruckert C."/>
            <person name="Wolfel R."/>
            <person name="Grass G."/>
        </authorList>
    </citation>
    <scope>NUCLEOTIDE SEQUENCE [LARGE SCALE GENOMIC DNA]</scope>
    <source>
        <strain evidence="1 2">7539</strain>
    </source>
</reference>